<evidence type="ECO:0000313" key="2">
    <source>
        <dbReference type="Proteomes" id="UP000325763"/>
    </source>
</evidence>
<proteinExistence type="predicted"/>
<dbReference type="EMBL" id="CP023747">
    <property type="protein sequence ID" value="QEV39110.1"/>
    <property type="molecule type" value="Genomic_DNA"/>
</dbReference>
<dbReference type="KEGG" id="snq:CP978_11535"/>
<accession>A0A5P2VZQ3</accession>
<reference evidence="1 2" key="1">
    <citation type="submission" date="2017-09" db="EMBL/GenBank/DDBJ databases">
        <title>Streptomyces genome completion.</title>
        <authorList>
            <person name="Lee N."/>
            <person name="Cho B.-K."/>
        </authorList>
    </citation>
    <scope>NUCLEOTIDE SEQUENCE [LARGE SCALE GENOMIC DNA]</scope>
    <source>
        <strain evidence="1 2">ATCC 14899</strain>
    </source>
</reference>
<gene>
    <name evidence="1" type="ORF">CP978_11535</name>
</gene>
<name>A0A5P2VZQ3_9ACTN</name>
<evidence type="ECO:0000313" key="1">
    <source>
        <dbReference type="EMBL" id="QEV39110.1"/>
    </source>
</evidence>
<dbReference type="AlphaFoldDB" id="A0A5P2VZQ3"/>
<sequence length="136" mass="13886">MRRGLALPARGPCTGAFVLVVRRLVLLGLSPAGRPGRRRDLVRRGRRGGLGGIAPAVSAVRVTGAVGTLVLREAVAAGARGTLGRIGTQLFDRGAASGAGEGAVEMSSARVAVVHDAGRLGSTRVTFLVSPVKVVW</sequence>
<organism evidence="1 2">
    <name type="scientific">Streptomyces nodosus</name>
    <dbReference type="NCBI Taxonomy" id="40318"/>
    <lineage>
        <taxon>Bacteria</taxon>
        <taxon>Bacillati</taxon>
        <taxon>Actinomycetota</taxon>
        <taxon>Actinomycetes</taxon>
        <taxon>Kitasatosporales</taxon>
        <taxon>Streptomycetaceae</taxon>
        <taxon>Streptomyces</taxon>
    </lineage>
</organism>
<dbReference type="Proteomes" id="UP000325763">
    <property type="component" value="Chromosome"/>
</dbReference>
<protein>
    <submittedName>
        <fullName evidence="1">Uncharacterized protein</fullName>
    </submittedName>
</protein>